<feature type="domain" description="Phosphoribosyltransferase" evidence="13">
    <location>
        <begin position="68"/>
        <end position="190"/>
    </location>
</feature>
<evidence type="ECO:0000256" key="7">
    <source>
        <dbReference type="ARBA" id="ARBA00011893"/>
    </source>
</evidence>
<name>A0A2N5WPD4_AERVE</name>
<dbReference type="EMBL" id="CP033604">
    <property type="protein sequence ID" value="AYV37501.1"/>
    <property type="molecule type" value="Genomic_DNA"/>
</dbReference>
<dbReference type="GO" id="GO:0006166">
    <property type="term" value="P:purine ribonucleoside salvage"/>
    <property type="evidence" value="ECO:0007669"/>
    <property type="project" value="UniProtKB-UniRule"/>
</dbReference>
<evidence type="ECO:0000313" key="15">
    <source>
        <dbReference type="EMBL" id="RKJ91860.1"/>
    </source>
</evidence>
<dbReference type="EMBL" id="RAWX01000001">
    <property type="protein sequence ID" value="RKJ91860.1"/>
    <property type="molecule type" value="Genomic_DNA"/>
</dbReference>
<evidence type="ECO:0000313" key="19">
    <source>
        <dbReference type="Proteomes" id="UP000267614"/>
    </source>
</evidence>
<evidence type="ECO:0000259" key="13">
    <source>
        <dbReference type="Pfam" id="PF00156"/>
    </source>
</evidence>
<dbReference type="GO" id="GO:0044209">
    <property type="term" value="P:AMP salvage"/>
    <property type="evidence" value="ECO:0007669"/>
    <property type="project" value="UniProtKB-UniRule"/>
</dbReference>
<dbReference type="Proteomes" id="UP000267614">
    <property type="component" value="Chromosome"/>
</dbReference>
<evidence type="ECO:0000256" key="11">
    <source>
        <dbReference type="ARBA" id="ARBA00022726"/>
    </source>
</evidence>
<reference evidence="14 19" key="4">
    <citation type="submission" date="2018-11" db="EMBL/GenBank/DDBJ databases">
        <title>Complete genome sequence of multidrug-resistant Aeromonas veronii strain MS-18-37.</title>
        <authorList>
            <person name="Abdelhamed H."/>
            <person name="Lawrence M."/>
            <person name="Waldbieser G."/>
        </authorList>
    </citation>
    <scope>NUCLEOTIDE SEQUENCE [LARGE SCALE GENOMIC DNA]</scope>
    <source>
        <strain evidence="14 19">MS-18-37</strain>
    </source>
</reference>
<evidence type="ECO:0000256" key="1">
    <source>
        <dbReference type="ARBA" id="ARBA00000868"/>
    </source>
</evidence>
<reference evidence="17" key="2">
    <citation type="submission" date="2017-10" db="EMBL/GenBank/DDBJ databases">
        <authorList>
            <person name="Colston S.M."/>
            <person name="Graf J."/>
        </authorList>
    </citation>
    <scope>NUCLEOTIDE SEQUENCE</scope>
    <source>
        <strain evidence="17">BAQ071013-135</strain>
    </source>
</reference>
<dbReference type="NCBIfam" id="NF002636">
    <property type="entry name" value="PRK02304.1-5"/>
    <property type="match status" value="1"/>
</dbReference>
<comment type="function">
    <text evidence="2 12">Catalyzes a salvage reaction resulting in the formation of AMP, that is energically less costly than de novo synthesis.</text>
</comment>
<dbReference type="EC" id="2.4.2.7" evidence="7 12"/>
<dbReference type="Proteomes" id="UP000323129">
    <property type="component" value="Unassembled WGS sequence"/>
</dbReference>
<proteinExistence type="inferred from homology"/>
<keyword evidence="22" id="KW-1185">Reference proteome</keyword>
<dbReference type="GO" id="GO:0003999">
    <property type="term" value="F:adenine phosphoribosyltransferase activity"/>
    <property type="evidence" value="ECO:0007669"/>
    <property type="project" value="UniProtKB-UniRule"/>
</dbReference>
<evidence type="ECO:0000256" key="9">
    <source>
        <dbReference type="ARBA" id="ARBA00022676"/>
    </source>
</evidence>
<reference evidence="16 21" key="6">
    <citation type="submission" date="2019-04" db="EMBL/GenBank/DDBJ databases">
        <title>Comparative genomics of Aeromonas veronii strains pathogenic to fish.</title>
        <authorList>
            <person name="Cascarano M.C."/>
            <person name="Smyrli M."/>
            <person name="Katharios P."/>
        </authorList>
    </citation>
    <scope>NUCLEOTIDE SEQUENCE [LARGE SCALE GENOMIC DNA]</scope>
    <source>
        <strain evidence="16 21">XU1</strain>
    </source>
</reference>
<dbReference type="EMBL" id="PDXJ01000018">
    <property type="protein sequence ID" value="TND53221.1"/>
    <property type="molecule type" value="Genomic_DNA"/>
</dbReference>
<organism evidence="15 20">
    <name type="scientific">Aeromonas veronii</name>
    <dbReference type="NCBI Taxonomy" id="654"/>
    <lineage>
        <taxon>Bacteria</taxon>
        <taxon>Pseudomonadati</taxon>
        <taxon>Pseudomonadota</taxon>
        <taxon>Gammaproteobacteria</taxon>
        <taxon>Aeromonadales</taxon>
        <taxon>Aeromonadaceae</taxon>
        <taxon>Aeromonas</taxon>
    </lineage>
</organism>
<dbReference type="HAMAP" id="MF_00004">
    <property type="entry name" value="Aden_phosphoribosyltr"/>
    <property type="match status" value="1"/>
</dbReference>
<reference evidence="17" key="5">
    <citation type="journal article" date="2019" name="PLoS ONE">
        <title>Identification and characterization of putative Aeromonas spp. T3SS effectors.</title>
        <authorList>
            <person name="Rangel L.T."/>
            <person name="Marden J."/>
            <person name="Colston S."/>
            <person name="Setubal J.C."/>
            <person name="Graf J."/>
            <person name="Gogarten J.P."/>
        </authorList>
    </citation>
    <scope>NUCLEOTIDE SEQUENCE</scope>
    <source>
        <strain evidence="17">BAQ071013-135</strain>
    </source>
</reference>
<comment type="subcellular location">
    <subcellularLocation>
        <location evidence="3 12">Cytoplasm</location>
    </subcellularLocation>
</comment>
<evidence type="ECO:0000256" key="8">
    <source>
        <dbReference type="ARBA" id="ARBA00022490"/>
    </source>
</evidence>
<dbReference type="PANTHER" id="PTHR11776">
    <property type="entry name" value="ADENINE PHOSPHORIBOSYLTRANSFERASE"/>
    <property type="match status" value="1"/>
</dbReference>
<comment type="pathway">
    <text evidence="4 12">Purine metabolism; AMP biosynthesis via salvage pathway; AMP from adenine: step 1/1.</text>
</comment>
<dbReference type="NCBIfam" id="TIGR01090">
    <property type="entry name" value="apt"/>
    <property type="match status" value="1"/>
</dbReference>
<keyword evidence="11 12" id="KW-0660">Purine salvage</keyword>
<dbReference type="Gene3D" id="3.40.50.2020">
    <property type="match status" value="1"/>
</dbReference>
<reference evidence="15 20" key="3">
    <citation type="submission" date="2018-09" db="EMBL/GenBank/DDBJ databases">
        <title>Genome sequencing of Aeromonas veronii MS-17-88.</title>
        <authorList>
            <person name="Tekedar H.C."/>
            <person name="Arick M.A."/>
            <person name="Hsu C.-Y."/>
            <person name="Thrash A."/>
            <person name="Karsi A."/>
            <person name="Lawrence M.L."/>
            <person name="Abdelhamed H."/>
        </authorList>
    </citation>
    <scope>NUCLEOTIDE SEQUENCE [LARGE SCALE GENOMIC DNA]</scope>
    <source>
        <strain evidence="15 20">MS 17-88</strain>
    </source>
</reference>
<evidence type="ECO:0000256" key="4">
    <source>
        <dbReference type="ARBA" id="ARBA00004659"/>
    </source>
</evidence>
<dbReference type="NCBIfam" id="NF002632">
    <property type="entry name" value="PRK02304.1-1"/>
    <property type="match status" value="1"/>
</dbReference>
<evidence type="ECO:0000256" key="10">
    <source>
        <dbReference type="ARBA" id="ARBA00022679"/>
    </source>
</evidence>
<dbReference type="EMBL" id="SSUX01000013">
    <property type="protein sequence ID" value="THJ42535.1"/>
    <property type="molecule type" value="Genomic_DNA"/>
</dbReference>
<dbReference type="InterPro" id="IPR000836">
    <property type="entry name" value="PRTase_dom"/>
</dbReference>
<dbReference type="GO" id="GO:0005829">
    <property type="term" value="C:cytosol"/>
    <property type="evidence" value="ECO:0007669"/>
    <property type="project" value="TreeGrafter"/>
</dbReference>
<sequence length="216" mass="23362">MESACHFCVTGFFISRRRELRKNGHPWVKKISGQHMNPETLKFIEASIKTIPDYPKPGILFRDITSLIENAEAFKATIDLLANHYRDQGITKIVGTEARGFIFGAPVAYAMGLGFVPVRKPGKLPREVIEESYALEYGTDTLQLHTDAIVPGDKVLVVDDLLATGGTVDATVKLIRRAGGEVADAAFIISLPSLGGDARLTAAGIKVVSLVELAGE</sequence>
<dbReference type="Pfam" id="PF00156">
    <property type="entry name" value="Pribosyltran"/>
    <property type="match status" value="1"/>
</dbReference>
<evidence type="ECO:0000256" key="3">
    <source>
        <dbReference type="ARBA" id="ARBA00004496"/>
    </source>
</evidence>
<evidence type="ECO:0000313" key="14">
    <source>
        <dbReference type="EMBL" id="AYV37501.1"/>
    </source>
</evidence>
<accession>A0A2N5WPD4</accession>
<dbReference type="UniPathway" id="UPA00588">
    <property type="reaction ID" value="UER00646"/>
</dbReference>
<dbReference type="OrthoDB" id="9803963at2"/>
<keyword evidence="9 12" id="KW-0328">Glycosyltransferase</keyword>
<dbReference type="NCBIfam" id="NF002634">
    <property type="entry name" value="PRK02304.1-3"/>
    <property type="match status" value="1"/>
</dbReference>
<dbReference type="SUPFAM" id="SSF53271">
    <property type="entry name" value="PRTase-like"/>
    <property type="match status" value="1"/>
</dbReference>
<dbReference type="FunFam" id="3.40.50.2020:FF:000004">
    <property type="entry name" value="Adenine phosphoribosyltransferase"/>
    <property type="match status" value="1"/>
</dbReference>
<dbReference type="AlphaFoldDB" id="A0A2N5WPD4"/>
<gene>
    <name evidence="12" type="primary">apt</name>
    <name evidence="17" type="ORF">CF123_13570</name>
    <name evidence="18" type="ORF">CJF24_19210</name>
    <name evidence="15" type="ORF">D6R50_04525</name>
    <name evidence="16" type="ORF">E8Q35_16745</name>
    <name evidence="14" type="ORF">EFI48_12150</name>
</gene>
<evidence type="ECO:0000256" key="2">
    <source>
        <dbReference type="ARBA" id="ARBA00003968"/>
    </source>
</evidence>
<dbReference type="InterPro" id="IPR029057">
    <property type="entry name" value="PRTase-like"/>
</dbReference>
<evidence type="ECO:0000256" key="12">
    <source>
        <dbReference type="HAMAP-Rule" id="MF_00004"/>
    </source>
</evidence>
<keyword evidence="10 12" id="KW-0808">Transferase</keyword>
<evidence type="ECO:0000256" key="6">
    <source>
        <dbReference type="ARBA" id="ARBA00011738"/>
    </source>
</evidence>
<evidence type="ECO:0000313" key="22">
    <source>
        <dbReference type="Proteomes" id="UP000323129"/>
    </source>
</evidence>
<dbReference type="InterPro" id="IPR005764">
    <property type="entry name" value="Ade_phspho_trans"/>
</dbReference>
<comment type="similarity">
    <text evidence="5 12">Belongs to the purine/pyrimidine phosphoribosyltransferase family.</text>
</comment>
<dbReference type="EMBL" id="NQMC01000078">
    <property type="protein sequence ID" value="TYD41099.1"/>
    <property type="molecule type" value="Genomic_DNA"/>
</dbReference>
<evidence type="ECO:0000313" key="21">
    <source>
        <dbReference type="Proteomes" id="UP000309618"/>
    </source>
</evidence>
<evidence type="ECO:0000313" key="17">
    <source>
        <dbReference type="EMBL" id="TND53221.1"/>
    </source>
</evidence>
<protein>
    <recommendedName>
        <fullName evidence="7 12">Adenine phosphoribosyltransferase</fullName>
        <shortName evidence="12">APRT</shortName>
        <ecNumber evidence="7 12">2.4.2.7</ecNumber>
    </recommendedName>
</protein>
<dbReference type="GO" id="GO:0006168">
    <property type="term" value="P:adenine salvage"/>
    <property type="evidence" value="ECO:0007669"/>
    <property type="project" value="InterPro"/>
</dbReference>
<comment type="subunit">
    <text evidence="6 12">Homodimer.</text>
</comment>
<comment type="catalytic activity">
    <reaction evidence="1 12">
        <text>AMP + diphosphate = 5-phospho-alpha-D-ribose 1-diphosphate + adenine</text>
        <dbReference type="Rhea" id="RHEA:16609"/>
        <dbReference type="ChEBI" id="CHEBI:16708"/>
        <dbReference type="ChEBI" id="CHEBI:33019"/>
        <dbReference type="ChEBI" id="CHEBI:58017"/>
        <dbReference type="ChEBI" id="CHEBI:456215"/>
        <dbReference type="EC" id="2.4.2.7"/>
    </reaction>
</comment>
<dbReference type="PANTHER" id="PTHR11776:SF7">
    <property type="entry name" value="PHOSPHORIBOSYLTRANSFERASE DOMAIN-CONTAINING PROTEIN"/>
    <property type="match status" value="1"/>
</dbReference>
<evidence type="ECO:0000256" key="5">
    <source>
        <dbReference type="ARBA" id="ARBA00008391"/>
    </source>
</evidence>
<dbReference type="Proteomes" id="UP000796104">
    <property type="component" value="Unassembled WGS sequence"/>
</dbReference>
<dbReference type="Proteomes" id="UP000309618">
    <property type="component" value="Unassembled WGS sequence"/>
</dbReference>
<dbReference type="Proteomes" id="UP000281725">
    <property type="component" value="Unassembled WGS sequence"/>
</dbReference>
<evidence type="ECO:0000313" key="16">
    <source>
        <dbReference type="EMBL" id="THJ42535.1"/>
    </source>
</evidence>
<dbReference type="CDD" id="cd06223">
    <property type="entry name" value="PRTases_typeI"/>
    <property type="match status" value="1"/>
</dbReference>
<keyword evidence="8 12" id="KW-0963">Cytoplasm</keyword>
<reference evidence="18 22" key="1">
    <citation type="submission" date="2017-08" db="EMBL/GenBank/DDBJ databases">
        <title>Aeromonas veronii bv sobria strain NS22 whole genome sequencing.</title>
        <authorList>
            <person name="Katharios P."/>
            <person name="Ha V.Q."/>
            <person name="Smyrli M."/>
        </authorList>
    </citation>
    <scope>NUCLEOTIDE SEQUENCE [LARGE SCALE GENOMIC DNA]</scope>
    <source>
        <strain evidence="18 22">NS22</strain>
    </source>
</reference>
<evidence type="ECO:0000313" key="20">
    <source>
        <dbReference type="Proteomes" id="UP000281725"/>
    </source>
</evidence>
<evidence type="ECO:0000313" key="18">
    <source>
        <dbReference type="EMBL" id="TYD41099.1"/>
    </source>
</evidence>
<dbReference type="InterPro" id="IPR050120">
    <property type="entry name" value="Adenine_PRTase"/>
</dbReference>